<reference evidence="3" key="1">
    <citation type="submission" date="2022-07" db="EMBL/GenBank/DDBJ databases">
        <title>Chromosome-level genome of Muraenolepis orangiensis.</title>
        <authorList>
            <person name="Kim J."/>
        </authorList>
    </citation>
    <scope>NUCLEOTIDE SEQUENCE</scope>
    <source>
        <strain evidence="3">KU_S4_2022</strain>
        <tissue evidence="3">Muscle</tissue>
    </source>
</reference>
<dbReference type="Gene3D" id="3.40.50.1110">
    <property type="entry name" value="SGNH hydrolase"/>
    <property type="match status" value="1"/>
</dbReference>
<dbReference type="AlphaFoldDB" id="A0A9Q0I8R9"/>
<dbReference type="InterPro" id="IPR005181">
    <property type="entry name" value="SASA"/>
</dbReference>
<dbReference type="SUPFAM" id="SSF52266">
    <property type="entry name" value="SGNH hydrolase"/>
    <property type="match status" value="1"/>
</dbReference>
<gene>
    <name evidence="3" type="ORF">NHX12_009198</name>
</gene>
<dbReference type="Proteomes" id="UP001148018">
    <property type="component" value="Unassembled WGS sequence"/>
</dbReference>
<dbReference type="GO" id="GO:0001681">
    <property type="term" value="F:sialate O-acetylesterase activity"/>
    <property type="evidence" value="ECO:0007669"/>
    <property type="project" value="InterPro"/>
</dbReference>
<sequence>MVLQKSPERAVVWGYGPEGEQIFNSSRELNLTSQFPNVRVFMAGRNQSDQEMDDLAQVQQGWSVPTKASVEGFSALCWIFGRLMFANLKHPVGLVQSCWGGTIVETWSSSRALRQCGLDQDQVPRTRWENRNSALWNAMIHPFLKMTLKGAIWYQGESNTKVNLEAYNCSFPAMIADWRSSFHRAGETPLDFPFGFVQVATGMKDITGYRTGSLADIRWLQTAGTGYAPNPAMNKTFMAVAMDLLDDMSPFHPVHPRDKYTVAHRLWLGARAVAYDQKDVHFLGPYPRGITSDDHSLNITYDQVLTICCPEVKAPCNTTSPWIPAPVLGRSSAGVQVSTAACPSPRQVAAVRYAWTDEPCSYKACLVYSAVGDLPAPPFTISL</sequence>
<keyword evidence="1" id="KW-0378">Hydrolase</keyword>
<keyword evidence="4" id="KW-1185">Reference proteome</keyword>
<dbReference type="EMBL" id="JANIIK010000114">
    <property type="protein sequence ID" value="KAJ3591252.1"/>
    <property type="molecule type" value="Genomic_DNA"/>
</dbReference>
<dbReference type="InterPro" id="IPR039329">
    <property type="entry name" value="SIAE"/>
</dbReference>
<dbReference type="PANTHER" id="PTHR22901:SF0">
    <property type="entry name" value="SIALATE O-ACETYLESTERASE"/>
    <property type="match status" value="1"/>
</dbReference>
<proteinExistence type="predicted"/>
<organism evidence="3 4">
    <name type="scientific">Muraenolepis orangiensis</name>
    <name type="common">Patagonian moray cod</name>
    <dbReference type="NCBI Taxonomy" id="630683"/>
    <lineage>
        <taxon>Eukaryota</taxon>
        <taxon>Metazoa</taxon>
        <taxon>Chordata</taxon>
        <taxon>Craniata</taxon>
        <taxon>Vertebrata</taxon>
        <taxon>Euteleostomi</taxon>
        <taxon>Actinopterygii</taxon>
        <taxon>Neopterygii</taxon>
        <taxon>Teleostei</taxon>
        <taxon>Neoteleostei</taxon>
        <taxon>Acanthomorphata</taxon>
        <taxon>Zeiogadaria</taxon>
        <taxon>Gadariae</taxon>
        <taxon>Gadiformes</taxon>
        <taxon>Muraenolepidoidei</taxon>
        <taxon>Muraenolepididae</taxon>
        <taxon>Muraenolepis</taxon>
    </lineage>
</organism>
<dbReference type="InterPro" id="IPR036514">
    <property type="entry name" value="SGNH_hydro_sf"/>
</dbReference>
<evidence type="ECO:0000259" key="2">
    <source>
        <dbReference type="Pfam" id="PF03629"/>
    </source>
</evidence>
<dbReference type="GO" id="GO:0005975">
    <property type="term" value="P:carbohydrate metabolic process"/>
    <property type="evidence" value="ECO:0007669"/>
    <property type="project" value="TreeGrafter"/>
</dbReference>
<dbReference type="Pfam" id="PF03629">
    <property type="entry name" value="SASA"/>
    <property type="match status" value="1"/>
</dbReference>
<accession>A0A9Q0I8R9</accession>
<evidence type="ECO:0000313" key="4">
    <source>
        <dbReference type="Proteomes" id="UP001148018"/>
    </source>
</evidence>
<name>A0A9Q0I8R9_9TELE</name>
<dbReference type="PANTHER" id="PTHR22901">
    <property type="entry name" value="SIALATE O-ACETYLESTERASE"/>
    <property type="match status" value="1"/>
</dbReference>
<dbReference type="OrthoDB" id="42638at2759"/>
<evidence type="ECO:0000256" key="1">
    <source>
        <dbReference type="ARBA" id="ARBA00022801"/>
    </source>
</evidence>
<evidence type="ECO:0000313" key="3">
    <source>
        <dbReference type="EMBL" id="KAJ3591252.1"/>
    </source>
</evidence>
<protein>
    <recommendedName>
        <fullName evidence="2">Sialate O-acetylesterase domain-containing protein</fullName>
    </recommendedName>
</protein>
<comment type="caution">
    <text evidence="3">The sequence shown here is derived from an EMBL/GenBank/DDBJ whole genome shotgun (WGS) entry which is preliminary data.</text>
</comment>
<feature type="domain" description="Sialate O-acetylesterase" evidence="2">
    <location>
        <begin position="70"/>
        <end position="201"/>
    </location>
</feature>